<protein>
    <submittedName>
        <fullName evidence="1">Uncharacterized protein</fullName>
    </submittedName>
</protein>
<keyword evidence="2" id="KW-1185">Reference proteome</keyword>
<gene>
    <name evidence="1" type="ORF">G6O67_005342</name>
</gene>
<name>A0A8H4PRH6_9HYPO</name>
<reference evidence="1 2" key="1">
    <citation type="journal article" date="2020" name="Genome Biol. Evol.">
        <title>A new high-quality draft genome assembly of the Chinese cordyceps Ophiocordyceps sinensis.</title>
        <authorList>
            <person name="Shu R."/>
            <person name="Zhang J."/>
            <person name="Meng Q."/>
            <person name="Zhang H."/>
            <person name="Zhou G."/>
            <person name="Li M."/>
            <person name="Wu P."/>
            <person name="Zhao Y."/>
            <person name="Chen C."/>
            <person name="Qin Q."/>
        </authorList>
    </citation>
    <scope>NUCLEOTIDE SEQUENCE [LARGE SCALE GENOMIC DNA]</scope>
    <source>
        <strain evidence="1 2">IOZ07</strain>
    </source>
</reference>
<evidence type="ECO:0000313" key="2">
    <source>
        <dbReference type="Proteomes" id="UP000557566"/>
    </source>
</evidence>
<proteinExistence type="predicted"/>
<sequence length="72" mass="7868">MVVNAVLRPTSSRRIHLGAGSGLIKFSSVSTLVRNSTLREEQVGLCILHRDRSEGTVSEFSECHHIDHAATP</sequence>
<dbReference type="Proteomes" id="UP000557566">
    <property type="component" value="Unassembled WGS sequence"/>
</dbReference>
<comment type="caution">
    <text evidence="1">The sequence shown here is derived from an EMBL/GenBank/DDBJ whole genome shotgun (WGS) entry which is preliminary data.</text>
</comment>
<dbReference type="AlphaFoldDB" id="A0A8H4PRH6"/>
<dbReference type="EMBL" id="JAAVMX010000005">
    <property type="protein sequence ID" value="KAF4509032.1"/>
    <property type="molecule type" value="Genomic_DNA"/>
</dbReference>
<accession>A0A8H4PRH6</accession>
<organism evidence="1 2">
    <name type="scientific">Ophiocordyceps sinensis</name>
    <dbReference type="NCBI Taxonomy" id="72228"/>
    <lineage>
        <taxon>Eukaryota</taxon>
        <taxon>Fungi</taxon>
        <taxon>Dikarya</taxon>
        <taxon>Ascomycota</taxon>
        <taxon>Pezizomycotina</taxon>
        <taxon>Sordariomycetes</taxon>
        <taxon>Hypocreomycetidae</taxon>
        <taxon>Hypocreales</taxon>
        <taxon>Ophiocordycipitaceae</taxon>
        <taxon>Ophiocordyceps</taxon>
    </lineage>
</organism>
<evidence type="ECO:0000313" key="1">
    <source>
        <dbReference type="EMBL" id="KAF4509032.1"/>
    </source>
</evidence>